<feature type="domain" description="UspA" evidence="5">
    <location>
        <begin position="4"/>
        <end position="142"/>
    </location>
</feature>
<dbReference type="Gene3D" id="3.40.50.12370">
    <property type="match status" value="1"/>
</dbReference>
<name>A0A0N9VRY9_PSEFL</name>
<gene>
    <name evidence="6" type="ORF">AO353_19880</name>
</gene>
<feature type="domain" description="UspA" evidence="5">
    <location>
        <begin position="152"/>
        <end position="293"/>
    </location>
</feature>
<dbReference type="Pfam" id="PF00582">
    <property type="entry name" value="Usp"/>
    <property type="match status" value="2"/>
</dbReference>
<evidence type="ECO:0000313" key="7">
    <source>
        <dbReference type="Proteomes" id="UP000066487"/>
    </source>
</evidence>
<comment type="function">
    <text evidence="4">Required for resistance to DNA-damaging agents.</text>
</comment>
<dbReference type="EMBL" id="CP012830">
    <property type="protein sequence ID" value="ALI03230.1"/>
    <property type="molecule type" value="Genomic_DNA"/>
</dbReference>
<protein>
    <submittedName>
        <fullName evidence="6">Universal stress protein</fullName>
    </submittedName>
</protein>
<dbReference type="GO" id="GO:0005737">
    <property type="term" value="C:cytoplasm"/>
    <property type="evidence" value="ECO:0007669"/>
    <property type="project" value="UniProtKB-SubCell"/>
</dbReference>
<evidence type="ECO:0000256" key="2">
    <source>
        <dbReference type="ARBA" id="ARBA00008791"/>
    </source>
</evidence>
<keyword evidence="3" id="KW-0963">Cytoplasm</keyword>
<reference evidence="7" key="1">
    <citation type="submission" date="2015-09" db="EMBL/GenBank/DDBJ databases">
        <title>Whole genome sequence of Pseudomonas fluorescens FW300-N2E3.</title>
        <authorList>
            <person name="Ray J."/>
            <person name="Melnyk R."/>
            <person name="Deutschbauer A."/>
        </authorList>
    </citation>
    <scope>NUCLEOTIDE SEQUENCE [LARGE SCALE GENOMIC DNA]</scope>
    <source>
        <strain evidence="7">FW300-N2E3</strain>
    </source>
</reference>
<comment type="subcellular location">
    <subcellularLocation>
        <location evidence="1">Cytoplasm</location>
    </subcellularLocation>
</comment>
<evidence type="ECO:0000313" key="6">
    <source>
        <dbReference type="EMBL" id="ALI03230.1"/>
    </source>
</evidence>
<sequence length="293" mass="33012">MSQYQRLLLIINPTLRHSPAIHQASALAKACGATLHILGLTKPVRLFSLLEPPARDETRTRYLQEQSRWLKNEVHALRAKGLDVTSEVRWSDDARLEILDYVMQLRPDLLLKEIQHEPLLKRAFVTPMDWYLLRECPVPVYLLSPCSHALPRKVVAAVDPEPQGSKLNERILQQANSLALQCDAQLSLLHVCPMSSDYLDDADGDEPVLSKLRKDLRQALEKSFVTLAHDFGVPVECRHFIFGDPVSALAGFVNDNQTDVIVMGRGRHHGLQWLIGSTTEHVLYQVPCSILAV</sequence>
<dbReference type="InterPro" id="IPR006016">
    <property type="entry name" value="UspA"/>
</dbReference>
<dbReference type="RefSeq" id="WP_054596490.1">
    <property type="nucleotide sequence ID" value="NZ_CP012830.1"/>
</dbReference>
<reference evidence="6 7" key="2">
    <citation type="journal article" date="2018" name="Nature">
        <title>Mutant phenotypes for thousands of bacterial genes of unknown function.</title>
        <authorList>
            <person name="Price M.N."/>
            <person name="Wetmore K.M."/>
            <person name="Waters R.J."/>
            <person name="Callaghan M."/>
            <person name="Ray J."/>
            <person name="Liu H."/>
            <person name="Kuehl J.V."/>
            <person name="Melnyk R.A."/>
            <person name="Lamson J.S."/>
            <person name="Suh Y."/>
            <person name="Carlson H.K."/>
            <person name="Esquivel Z."/>
            <person name="Sadeeshkumar H."/>
            <person name="Chakraborty R."/>
            <person name="Zane G.M."/>
            <person name="Rubin B.E."/>
            <person name="Wall J.D."/>
            <person name="Visel A."/>
            <person name="Bristow J."/>
            <person name="Blow M.J."/>
            <person name="Arkin A.P."/>
            <person name="Deutschbauer A.M."/>
        </authorList>
    </citation>
    <scope>NUCLEOTIDE SEQUENCE [LARGE SCALE GENOMIC DNA]</scope>
    <source>
        <strain evidence="6 7">FW300-N2E3</strain>
    </source>
</reference>
<dbReference type="OrthoDB" id="239260at2"/>
<accession>A0A0N9VRY9</accession>
<proteinExistence type="inferred from homology"/>
<evidence type="ECO:0000256" key="3">
    <source>
        <dbReference type="ARBA" id="ARBA00022490"/>
    </source>
</evidence>
<dbReference type="PANTHER" id="PTHR47892:SF1">
    <property type="entry name" value="UNIVERSAL STRESS PROTEIN E"/>
    <property type="match status" value="1"/>
</dbReference>
<dbReference type="PANTHER" id="PTHR47892">
    <property type="entry name" value="UNIVERSAL STRESS PROTEIN E"/>
    <property type="match status" value="1"/>
</dbReference>
<dbReference type="SUPFAM" id="SSF52402">
    <property type="entry name" value="Adenine nucleotide alpha hydrolases-like"/>
    <property type="match status" value="2"/>
</dbReference>
<dbReference type="AlphaFoldDB" id="A0A0N9VRY9"/>
<evidence type="ECO:0000256" key="1">
    <source>
        <dbReference type="ARBA" id="ARBA00004496"/>
    </source>
</evidence>
<evidence type="ECO:0000256" key="4">
    <source>
        <dbReference type="ARBA" id="ARBA00037131"/>
    </source>
</evidence>
<evidence type="ECO:0000259" key="5">
    <source>
        <dbReference type="Pfam" id="PF00582"/>
    </source>
</evidence>
<organism evidence="6 7">
    <name type="scientific">Pseudomonas fluorescens</name>
    <dbReference type="NCBI Taxonomy" id="294"/>
    <lineage>
        <taxon>Bacteria</taxon>
        <taxon>Pseudomonadati</taxon>
        <taxon>Pseudomonadota</taxon>
        <taxon>Gammaproteobacteria</taxon>
        <taxon>Pseudomonadales</taxon>
        <taxon>Pseudomonadaceae</taxon>
        <taxon>Pseudomonas</taxon>
    </lineage>
</organism>
<comment type="similarity">
    <text evidence="2">Belongs to the universal stress protein A family.</text>
</comment>
<dbReference type="Proteomes" id="UP000066487">
    <property type="component" value="Chromosome"/>
</dbReference>